<dbReference type="RefSeq" id="WP_209989272.1">
    <property type="nucleotide sequence ID" value="NZ_JBHSVQ010000001.1"/>
</dbReference>
<dbReference type="EMBL" id="JBHUKY010000034">
    <property type="protein sequence ID" value="MFD2412417.1"/>
    <property type="molecule type" value="Genomic_DNA"/>
</dbReference>
<dbReference type="Proteomes" id="UP001597448">
    <property type="component" value="Unassembled WGS sequence"/>
</dbReference>
<reference evidence="2" key="1">
    <citation type="journal article" date="2019" name="Int. J. Syst. Evol. Microbiol.">
        <title>The Global Catalogue of Microorganisms (GCM) 10K type strain sequencing project: providing services to taxonomists for standard genome sequencing and annotation.</title>
        <authorList>
            <consortium name="The Broad Institute Genomics Platform"/>
            <consortium name="The Broad Institute Genome Sequencing Center for Infectious Disease"/>
            <person name="Wu L."/>
            <person name="Ma J."/>
        </authorList>
    </citation>
    <scope>NUCLEOTIDE SEQUENCE [LARGE SCALE GENOMIC DNA]</scope>
    <source>
        <strain evidence="2">CCM 8725</strain>
    </source>
</reference>
<gene>
    <name evidence="1" type="ORF">ACFSX3_21230</name>
</gene>
<sequence length="80" mass="8593">MSAFAEFDRERQEIDNLIGLGYTVVGIYEDLDGAKVTFIRSEPAGGPVELLLLTADARKHVTTLLVGGSRQAASAQESLL</sequence>
<name>A0ABW5FFC5_9BACL</name>
<proteinExistence type="predicted"/>
<organism evidence="1 2">
    <name type="scientific">Paenibacillus rhizoplanae</name>
    <dbReference type="NCBI Taxonomy" id="1917181"/>
    <lineage>
        <taxon>Bacteria</taxon>
        <taxon>Bacillati</taxon>
        <taxon>Bacillota</taxon>
        <taxon>Bacilli</taxon>
        <taxon>Bacillales</taxon>
        <taxon>Paenibacillaceae</taxon>
        <taxon>Paenibacillus</taxon>
    </lineage>
</organism>
<protein>
    <submittedName>
        <fullName evidence="1">Uncharacterized protein</fullName>
    </submittedName>
</protein>
<evidence type="ECO:0000313" key="1">
    <source>
        <dbReference type="EMBL" id="MFD2412417.1"/>
    </source>
</evidence>
<evidence type="ECO:0000313" key="2">
    <source>
        <dbReference type="Proteomes" id="UP001597448"/>
    </source>
</evidence>
<keyword evidence="2" id="KW-1185">Reference proteome</keyword>
<comment type="caution">
    <text evidence="1">The sequence shown here is derived from an EMBL/GenBank/DDBJ whole genome shotgun (WGS) entry which is preliminary data.</text>
</comment>
<accession>A0ABW5FFC5</accession>